<name>A0A1F7UMS7_9BACT</name>
<dbReference type="SUPFAM" id="SSF53335">
    <property type="entry name" value="S-adenosyl-L-methionine-dependent methyltransferases"/>
    <property type="match status" value="1"/>
</dbReference>
<dbReference type="GO" id="GO:0003677">
    <property type="term" value="F:DNA binding"/>
    <property type="evidence" value="ECO:0007669"/>
    <property type="project" value="InterPro"/>
</dbReference>
<dbReference type="PROSITE" id="PS00092">
    <property type="entry name" value="N6_MTASE"/>
    <property type="match status" value="1"/>
</dbReference>
<evidence type="ECO:0000256" key="1">
    <source>
        <dbReference type="ARBA" id="ARBA00006594"/>
    </source>
</evidence>
<dbReference type="InterPro" id="IPR029063">
    <property type="entry name" value="SAM-dependent_MTases_sf"/>
</dbReference>
<dbReference type="PRINTS" id="PR00508">
    <property type="entry name" value="S21N4MTFRASE"/>
</dbReference>
<evidence type="ECO:0000313" key="7">
    <source>
        <dbReference type="Proteomes" id="UP000176598"/>
    </source>
</evidence>
<dbReference type="PANTHER" id="PTHR13370:SF3">
    <property type="entry name" value="TRNA (GUANINE(10)-N2)-METHYLTRANSFERASE HOMOLOG"/>
    <property type="match status" value="1"/>
</dbReference>
<dbReference type="InterPro" id="IPR002941">
    <property type="entry name" value="DNA_methylase_N4/N6"/>
</dbReference>
<reference evidence="6 7" key="1">
    <citation type="journal article" date="2016" name="Nat. Commun.">
        <title>Thousands of microbial genomes shed light on interconnected biogeochemical processes in an aquifer system.</title>
        <authorList>
            <person name="Anantharaman K."/>
            <person name="Brown C.T."/>
            <person name="Hug L.A."/>
            <person name="Sharon I."/>
            <person name="Castelle C.J."/>
            <person name="Probst A.J."/>
            <person name="Thomas B.C."/>
            <person name="Singh A."/>
            <person name="Wilkins M.J."/>
            <person name="Karaoz U."/>
            <person name="Brodie E.L."/>
            <person name="Williams K.H."/>
            <person name="Hubbard S.S."/>
            <person name="Banfield J.F."/>
        </authorList>
    </citation>
    <scope>NUCLEOTIDE SEQUENCE [LARGE SCALE GENOMIC DNA]</scope>
</reference>
<organism evidence="6 7">
    <name type="scientific">Candidatus Uhrbacteria bacterium RIFCSPHIGHO2_12_FULL_57_11</name>
    <dbReference type="NCBI Taxonomy" id="1802398"/>
    <lineage>
        <taxon>Bacteria</taxon>
        <taxon>Candidatus Uhriibacteriota</taxon>
    </lineage>
</organism>
<evidence type="ECO:0000313" key="6">
    <source>
        <dbReference type="EMBL" id="OGL79545.1"/>
    </source>
</evidence>
<dbReference type="GO" id="GO:0009007">
    <property type="term" value="F:site-specific DNA-methyltransferase (adenine-specific) activity"/>
    <property type="evidence" value="ECO:0007669"/>
    <property type="project" value="TreeGrafter"/>
</dbReference>
<protein>
    <recommendedName>
        <fullName evidence="4">Methyltransferase</fullName>
        <ecNumber evidence="4">2.1.1.-</ecNumber>
    </recommendedName>
</protein>
<dbReference type="Gene3D" id="3.40.50.150">
    <property type="entry name" value="Vaccinia Virus protein VP39"/>
    <property type="match status" value="1"/>
</dbReference>
<proteinExistence type="inferred from homology"/>
<comment type="caution">
    <text evidence="6">The sequence shown here is derived from an EMBL/GenBank/DDBJ whole genome shotgun (WGS) entry which is preliminary data.</text>
</comment>
<dbReference type="Pfam" id="PF01555">
    <property type="entry name" value="N6_N4_Mtase"/>
    <property type="match status" value="1"/>
</dbReference>
<dbReference type="GO" id="GO:0008170">
    <property type="term" value="F:N-methyltransferase activity"/>
    <property type="evidence" value="ECO:0007669"/>
    <property type="project" value="InterPro"/>
</dbReference>
<dbReference type="Proteomes" id="UP000176598">
    <property type="component" value="Unassembled WGS sequence"/>
</dbReference>
<gene>
    <name evidence="6" type="ORF">A3F28_02415</name>
</gene>
<dbReference type="EC" id="2.1.1.-" evidence="4"/>
<comment type="similarity">
    <text evidence="1 4">Belongs to the N(4)/N(6)-methyltransferase family.</text>
</comment>
<accession>A0A1F7UMS7</accession>
<keyword evidence="3" id="KW-0808">Transferase</keyword>
<dbReference type="GO" id="GO:0005737">
    <property type="term" value="C:cytoplasm"/>
    <property type="evidence" value="ECO:0007669"/>
    <property type="project" value="TreeGrafter"/>
</dbReference>
<dbReference type="AlphaFoldDB" id="A0A1F7UMS7"/>
<keyword evidence="2 6" id="KW-0489">Methyltransferase</keyword>
<evidence type="ECO:0000259" key="5">
    <source>
        <dbReference type="Pfam" id="PF01555"/>
    </source>
</evidence>
<dbReference type="GO" id="GO:0032259">
    <property type="term" value="P:methylation"/>
    <property type="evidence" value="ECO:0007669"/>
    <property type="project" value="UniProtKB-KW"/>
</dbReference>
<dbReference type="InterPro" id="IPR002052">
    <property type="entry name" value="DNA_methylase_N6_adenine_CS"/>
</dbReference>
<feature type="domain" description="DNA methylase N-4/N-6" evidence="5">
    <location>
        <begin position="63"/>
        <end position="286"/>
    </location>
</feature>
<sequence length="337" mass="39153">MNDNVLKQRAPRNRTITLSDSDILNLKKRLIKINKPASLEEIENKTIHQDIFEAMDYLPDNFVDLVFVDPPYNLNKIFNTISFREIESEKYEEWLDSWISKMIRILKPNSSVYICGDWKSSGAIFNIAKKYFQIQNRITFEREKGRGAKSNWKNCSEDIWFCTTSNDYYFNVDAVKMKRRVVAPYKDQNGNAKDWEESDGGKYRITHPSNIWTDITIPFWSMPENTDHPTQKPEKVVAKIILASSKPNDVVFDPFLGSGTTSVVAKKLGRRFVGIEIDEQYCCLTEKRLNTMGNEKNIQGYADGVFWERNTLNEQMNGNGKKNKVELLKKLFIDKLV</sequence>
<dbReference type="InterPro" id="IPR001091">
    <property type="entry name" value="RM_Methyltransferase"/>
</dbReference>
<evidence type="ECO:0000256" key="3">
    <source>
        <dbReference type="ARBA" id="ARBA00022679"/>
    </source>
</evidence>
<dbReference type="PANTHER" id="PTHR13370">
    <property type="entry name" value="RNA METHYLASE-RELATED"/>
    <property type="match status" value="1"/>
</dbReference>
<dbReference type="EMBL" id="MGEG01000011">
    <property type="protein sequence ID" value="OGL79545.1"/>
    <property type="molecule type" value="Genomic_DNA"/>
</dbReference>
<evidence type="ECO:0000256" key="2">
    <source>
        <dbReference type="ARBA" id="ARBA00022603"/>
    </source>
</evidence>
<evidence type="ECO:0000256" key="4">
    <source>
        <dbReference type="RuleBase" id="RU362026"/>
    </source>
</evidence>